<keyword evidence="9" id="KW-1185">Reference proteome</keyword>
<feature type="compositionally biased region" description="Basic and acidic residues" evidence="6">
    <location>
        <begin position="314"/>
        <end position="324"/>
    </location>
</feature>
<proteinExistence type="inferred from homology"/>
<feature type="region of interest" description="Disordered" evidence="6">
    <location>
        <begin position="210"/>
        <end position="447"/>
    </location>
</feature>
<keyword evidence="1" id="KW-0488">Methylation</keyword>
<feature type="compositionally biased region" description="Basic and acidic residues" evidence="6">
    <location>
        <begin position="221"/>
        <end position="236"/>
    </location>
</feature>
<dbReference type="SUPFAM" id="SSF55008">
    <property type="entry name" value="HMA, heavy metal-associated domain"/>
    <property type="match status" value="1"/>
</dbReference>
<evidence type="ECO:0000259" key="7">
    <source>
        <dbReference type="PROSITE" id="PS50846"/>
    </source>
</evidence>
<evidence type="ECO:0000256" key="6">
    <source>
        <dbReference type="SAM" id="MobiDB-lite"/>
    </source>
</evidence>
<dbReference type="GO" id="GO:0046872">
    <property type="term" value="F:metal ion binding"/>
    <property type="evidence" value="ECO:0007669"/>
    <property type="project" value="UniProtKB-KW"/>
</dbReference>
<evidence type="ECO:0000256" key="5">
    <source>
        <dbReference type="ARBA" id="ARBA00024045"/>
    </source>
</evidence>
<dbReference type="InterPro" id="IPR036163">
    <property type="entry name" value="HMA_dom_sf"/>
</dbReference>
<evidence type="ECO:0000313" key="9">
    <source>
        <dbReference type="Proteomes" id="UP000327157"/>
    </source>
</evidence>
<evidence type="ECO:0000256" key="1">
    <source>
        <dbReference type="ARBA" id="ARBA00022481"/>
    </source>
</evidence>
<sequence length="560" mass="60492">MLITKHLPFSYHDPCLGKSANSKPFVDPIAAFSSNLLRRIHPRPLHPTFSLISLPLKIRHLRLQIPTKPAPDPRFAAERGWWKYSGYNRRKACRKEYVCLHGGETKRSLRSVALAGRKKKAEAKPEQPKGSEEVSQPPLNYKIWVLKVPIHCEGCKKKVAKILKKIDGVYKTEFDGNIGKENKVTVTGNVEAEILIRKLAKGGKYAEMWPCQKANNSNNSNDKKKNKEKNKEKQQGEDTQGSEDGNHGGTRGGGSCDDERETVEAEVVQVQDNRGKKKNKGGSGAGGSKTAEGVNAVKVNEGGGAPAKSGGGGKGKEVKAEVVKQGKPVNMSEQPAAAEKCFGRDDDEDDSNCEVDKSGGGGRGRGGASSSGTKKNKKGPSGKANPDDSDEVEQCGDAAPPRTGSPPNHGNVPRGPPMPQGPYPYVLPSGTQGPNFASAFAPAPAPASAPAPANHMATHQQMYEYQYPRQNYNGLPLQAMNFNTAYPARSYGASQYAAPLPHAHSYTYASQSVAAESELRSYHSDSYPQYYPSPPEYNSPQQSDSFVLFSDENPNGCSIM</sequence>
<name>A0A5N5FNG7_9ROSA</name>
<feature type="compositionally biased region" description="Gly residues" evidence="6">
    <location>
        <begin position="358"/>
        <end position="369"/>
    </location>
</feature>
<organism evidence="8 9">
    <name type="scientific">Pyrus ussuriensis x Pyrus communis</name>
    <dbReference type="NCBI Taxonomy" id="2448454"/>
    <lineage>
        <taxon>Eukaryota</taxon>
        <taxon>Viridiplantae</taxon>
        <taxon>Streptophyta</taxon>
        <taxon>Embryophyta</taxon>
        <taxon>Tracheophyta</taxon>
        <taxon>Spermatophyta</taxon>
        <taxon>Magnoliopsida</taxon>
        <taxon>eudicotyledons</taxon>
        <taxon>Gunneridae</taxon>
        <taxon>Pentapetalae</taxon>
        <taxon>rosids</taxon>
        <taxon>fabids</taxon>
        <taxon>Rosales</taxon>
        <taxon>Rosaceae</taxon>
        <taxon>Amygdaloideae</taxon>
        <taxon>Maleae</taxon>
        <taxon>Pyrus</taxon>
    </lineage>
</organism>
<reference evidence="8 9" key="1">
    <citation type="submission" date="2019-09" db="EMBL/GenBank/DDBJ databases">
        <authorList>
            <person name="Ou C."/>
        </authorList>
    </citation>
    <scope>NUCLEOTIDE SEQUENCE [LARGE SCALE GENOMIC DNA]</scope>
    <source>
        <strain evidence="8">S2</strain>
        <tissue evidence="8">Leaf</tissue>
    </source>
</reference>
<keyword evidence="3" id="KW-0449">Lipoprotein</keyword>
<feature type="domain" description="HMA" evidence="7">
    <location>
        <begin position="141"/>
        <end position="207"/>
    </location>
</feature>
<feature type="compositionally biased region" description="Low complexity" evidence="6">
    <location>
        <begin position="423"/>
        <end position="442"/>
    </location>
</feature>
<evidence type="ECO:0000313" key="8">
    <source>
        <dbReference type="EMBL" id="KAB2604427.1"/>
    </source>
</evidence>
<feature type="region of interest" description="Disordered" evidence="6">
    <location>
        <begin position="112"/>
        <end position="135"/>
    </location>
</feature>
<dbReference type="InterPro" id="IPR006121">
    <property type="entry name" value="HMA_dom"/>
</dbReference>
<feature type="compositionally biased region" description="Gly residues" evidence="6">
    <location>
        <begin position="301"/>
        <end position="313"/>
    </location>
</feature>
<dbReference type="Pfam" id="PF00403">
    <property type="entry name" value="HMA"/>
    <property type="match status" value="1"/>
</dbReference>
<gene>
    <name evidence="8" type="ORF">D8674_041393</name>
</gene>
<dbReference type="PANTHER" id="PTHR45868:SF80">
    <property type="entry name" value="F15K9.8-RELATED"/>
    <property type="match status" value="1"/>
</dbReference>
<feature type="compositionally biased region" description="Basic and acidic residues" evidence="6">
    <location>
        <begin position="122"/>
        <end position="132"/>
    </location>
</feature>
<dbReference type="PROSITE" id="PS50846">
    <property type="entry name" value="HMA_2"/>
    <property type="match status" value="1"/>
</dbReference>
<keyword evidence="4" id="KW-0636">Prenylation</keyword>
<dbReference type="AlphaFoldDB" id="A0A5N5FNG7"/>
<dbReference type="Gene3D" id="3.30.70.100">
    <property type="match status" value="1"/>
</dbReference>
<dbReference type="EMBL" id="SMOL01000624">
    <property type="protein sequence ID" value="KAB2604427.1"/>
    <property type="molecule type" value="Genomic_DNA"/>
</dbReference>
<dbReference type="Proteomes" id="UP000327157">
    <property type="component" value="Unassembled WGS sequence"/>
</dbReference>
<comment type="caution">
    <text evidence="8">The sequence shown here is derived from an EMBL/GenBank/DDBJ whole genome shotgun (WGS) entry which is preliminary data.</text>
</comment>
<dbReference type="OrthoDB" id="1173572at2759"/>
<accession>A0A5N5FNG7</accession>
<comment type="similarity">
    <text evidence="5">Belongs to the HIPP family.</text>
</comment>
<feature type="region of interest" description="Disordered" evidence="6">
    <location>
        <begin position="524"/>
        <end position="548"/>
    </location>
</feature>
<reference evidence="8 9" key="2">
    <citation type="submission" date="2019-11" db="EMBL/GenBank/DDBJ databases">
        <title>A de novo genome assembly of a pear dwarfing rootstock.</title>
        <authorList>
            <person name="Wang F."/>
            <person name="Wang J."/>
            <person name="Li S."/>
            <person name="Zhang Y."/>
            <person name="Fang M."/>
            <person name="Ma L."/>
            <person name="Zhao Y."/>
            <person name="Jiang S."/>
        </authorList>
    </citation>
    <scope>NUCLEOTIDE SEQUENCE [LARGE SCALE GENOMIC DNA]</scope>
    <source>
        <strain evidence="8">S2</strain>
        <tissue evidence="8">Leaf</tissue>
    </source>
</reference>
<evidence type="ECO:0000256" key="3">
    <source>
        <dbReference type="ARBA" id="ARBA00023288"/>
    </source>
</evidence>
<evidence type="ECO:0000256" key="2">
    <source>
        <dbReference type="ARBA" id="ARBA00022723"/>
    </source>
</evidence>
<evidence type="ECO:0000256" key="4">
    <source>
        <dbReference type="ARBA" id="ARBA00023289"/>
    </source>
</evidence>
<dbReference type="PANTHER" id="PTHR45868">
    <property type="entry name" value="HEAVY METAL-ASSOCIATED ISOPRENYLATED PLANT PROTEIN 33-RELATED"/>
    <property type="match status" value="1"/>
</dbReference>
<protein>
    <recommendedName>
        <fullName evidence="7">HMA domain-containing protein</fullName>
    </recommendedName>
</protein>
<keyword evidence="2" id="KW-0479">Metal-binding</keyword>